<proteinExistence type="predicted"/>
<dbReference type="OrthoDB" id="9790659at2"/>
<dbReference type="PANTHER" id="PTHR20992">
    <property type="entry name" value="AT15442P-RELATED"/>
    <property type="match status" value="1"/>
</dbReference>
<comment type="caution">
    <text evidence="2">The sequence shown here is derived from an EMBL/GenBank/DDBJ whole genome shotgun (WGS) entry which is preliminary data.</text>
</comment>
<dbReference type="eggNOG" id="COG1808">
    <property type="taxonomic scope" value="Bacteria"/>
</dbReference>
<accession>K2JUK0</accession>
<dbReference type="PATRIC" id="fig|745411.4.peg.3149"/>
<protein>
    <recommendedName>
        <fullName evidence="4">TIGR00341 family protein</fullName>
    </recommendedName>
</protein>
<reference evidence="2 3" key="1">
    <citation type="journal article" date="2012" name="J. Bacteriol.">
        <title>Genome Sequence of Gallaecimonas xiamenensis Type Strain 3-C-1.</title>
        <authorList>
            <person name="Lai Q."/>
            <person name="Wang L."/>
            <person name="Wang W."/>
            <person name="Shao Z."/>
        </authorList>
    </citation>
    <scope>NUCLEOTIDE SEQUENCE [LARGE SCALE GENOMIC DNA]</scope>
    <source>
        <strain evidence="2 3">3-C-1</strain>
    </source>
</reference>
<dbReference type="PANTHER" id="PTHR20992:SF9">
    <property type="entry name" value="AT15442P-RELATED"/>
    <property type="match status" value="1"/>
</dbReference>
<dbReference type="Proteomes" id="UP000006755">
    <property type="component" value="Unassembled WGS sequence"/>
</dbReference>
<dbReference type="EMBL" id="AMRI01000027">
    <property type="protein sequence ID" value="EKE68905.1"/>
    <property type="molecule type" value="Genomic_DNA"/>
</dbReference>
<feature type="transmembrane region" description="Helical" evidence="1">
    <location>
        <begin position="238"/>
        <end position="260"/>
    </location>
</feature>
<dbReference type="NCBIfam" id="TIGR00341">
    <property type="entry name" value="TIGR00341 family protein"/>
    <property type="match status" value="1"/>
</dbReference>
<evidence type="ECO:0000313" key="2">
    <source>
        <dbReference type="EMBL" id="EKE68905.1"/>
    </source>
</evidence>
<evidence type="ECO:0000313" key="3">
    <source>
        <dbReference type="Proteomes" id="UP000006755"/>
    </source>
</evidence>
<organism evidence="2 3">
    <name type="scientific">Gallaecimonas xiamenensis 3-C-1</name>
    <dbReference type="NCBI Taxonomy" id="745411"/>
    <lineage>
        <taxon>Bacteria</taxon>
        <taxon>Pseudomonadati</taxon>
        <taxon>Pseudomonadota</taxon>
        <taxon>Gammaproteobacteria</taxon>
        <taxon>Enterobacterales</taxon>
        <taxon>Gallaecimonadaceae</taxon>
        <taxon>Gallaecimonas</taxon>
    </lineage>
</organism>
<keyword evidence="1" id="KW-0472">Membrane</keyword>
<dbReference type="InterPro" id="IPR005240">
    <property type="entry name" value="DUF389"/>
</dbReference>
<keyword evidence="1" id="KW-1133">Transmembrane helix</keyword>
<feature type="transmembrane region" description="Helical" evidence="1">
    <location>
        <begin position="312"/>
        <end position="330"/>
    </location>
</feature>
<name>K2JUK0_9GAMM</name>
<feature type="transmembrane region" description="Helical" evidence="1">
    <location>
        <begin position="212"/>
        <end position="231"/>
    </location>
</feature>
<sequence length="331" mass="34823">MALRLMTLVVAQDNKDKVQAILDERKVRDCWQEREDGLLLTNLLLNAEQAEPLMDAFSSAFADQDSFKVILVPVEAALPHPEEEDQAPKAELEEEKKAANRVSRDELYEEALSGTKLGRNYLLMVLLSALVAAVGLLRDDIAIIIGAMVIAPLLMPNIALSLATTLGDIKLGKKALWCNAAGLGLGFLLAGAIGFAIKVDPAIPAIAGRTQVALSDLVLALCAGAAGTLAFTAGQAGAVIGVMVAVALMPPLVTAGLLLGSGELALAARAGLLVFTNLVCINLAGVGTFLLQGLGPRHWWQEEKVRKASLRAFAIWVALLLALAAVIGTLL</sequence>
<gene>
    <name evidence="2" type="ORF">B3C1_16009</name>
</gene>
<keyword evidence="1" id="KW-0812">Transmembrane</keyword>
<feature type="transmembrane region" description="Helical" evidence="1">
    <location>
        <begin position="121"/>
        <end position="137"/>
    </location>
</feature>
<evidence type="ECO:0000256" key="1">
    <source>
        <dbReference type="SAM" id="Phobius"/>
    </source>
</evidence>
<feature type="transmembrane region" description="Helical" evidence="1">
    <location>
        <begin position="175"/>
        <end position="197"/>
    </location>
</feature>
<dbReference type="Pfam" id="PF04087">
    <property type="entry name" value="DUF389"/>
    <property type="match status" value="1"/>
</dbReference>
<feature type="transmembrane region" description="Helical" evidence="1">
    <location>
        <begin position="143"/>
        <end position="163"/>
    </location>
</feature>
<keyword evidence="3" id="KW-1185">Reference proteome</keyword>
<dbReference type="RefSeq" id="WP_008486109.1">
    <property type="nucleotide sequence ID" value="NZ_AMRI01000027.1"/>
</dbReference>
<evidence type="ECO:0008006" key="4">
    <source>
        <dbReference type="Google" id="ProtNLM"/>
    </source>
</evidence>
<dbReference type="AlphaFoldDB" id="K2JUK0"/>
<feature type="transmembrane region" description="Helical" evidence="1">
    <location>
        <begin position="266"/>
        <end position="291"/>
    </location>
</feature>
<dbReference type="STRING" id="745411.B3C1_16009"/>